<dbReference type="EMBL" id="JARBDR010000918">
    <property type="protein sequence ID" value="KAJ8301868.1"/>
    <property type="molecule type" value="Genomic_DNA"/>
</dbReference>
<gene>
    <name evidence="1" type="ORF">KUTeg_020855</name>
</gene>
<dbReference type="Proteomes" id="UP001217089">
    <property type="component" value="Unassembled WGS sequence"/>
</dbReference>
<protein>
    <submittedName>
        <fullName evidence="1">Uncharacterized protein</fullName>
    </submittedName>
</protein>
<evidence type="ECO:0000313" key="1">
    <source>
        <dbReference type="EMBL" id="KAJ8301868.1"/>
    </source>
</evidence>
<proteinExistence type="predicted"/>
<name>A0ABQ9E946_TEGGR</name>
<reference evidence="1 2" key="1">
    <citation type="submission" date="2022-12" db="EMBL/GenBank/DDBJ databases">
        <title>Chromosome-level genome of Tegillarca granosa.</title>
        <authorList>
            <person name="Kim J."/>
        </authorList>
    </citation>
    <scope>NUCLEOTIDE SEQUENCE [LARGE SCALE GENOMIC DNA]</scope>
    <source>
        <strain evidence="1">Teg-2019</strain>
        <tissue evidence="1">Adductor muscle</tissue>
    </source>
</reference>
<comment type="caution">
    <text evidence="1">The sequence shown here is derived from an EMBL/GenBank/DDBJ whole genome shotgun (WGS) entry which is preliminary data.</text>
</comment>
<accession>A0ABQ9E946</accession>
<evidence type="ECO:0000313" key="2">
    <source>
        <dbReference type="Proteomes" id="UP001217089"/>
    </source>
</evidence>
<organism evidence="1 2">
    <name type="scientific">Tegillarca granosa</name>
    <name type="common">Malaysian cockle</name>
    <name type="synonym">Anadara granosa</name>
    <dbReference type="NCBI Taxonomy" id="220873"/>
    <lineage>
        <taxon>Eukaryota</taxon>
        <taxon>Metazoa</taxon>
        <taxon>Spiralia</taxon>
        <taxon>Lophotrochozoa</taxon>
        <taxon>Mollusca</taxon>
        <taxon>Bivalvia</taxon>
        <taxon>Autobranchia</taxon>
        <taxon>Pteriomorphia</taxon>
        <taxon>Arcoida</taxon>
        <taxon>Arcoidea</taxon>
        <taxon>Arcidae</taxon>
        <taxon>Tegillarca</taxon>
    </lineage>
</organism>
<keyword evidence="2" id="KW-1185">Reference proteome</keyword>
<sequence length="132" mass="15298">MLEYSCVFKHNLWIEKKLFKDLKRQDRTFVSSIRDQLRKDGINKKSLGNLVFEHMRKTVKTRVQAIKVNPAPLSRTRSLNDAVIEDCSSTSTSAKSTISRKSEPDMRYWGTNGYEDLWDSTEKPERVVSIDA</sequence>